<keyword evidence="2" id="KW-1185">Reference proteome</keyword>
<sequence length="70" mass="8150">MSTLCRIGIHRWSFSTQVREEPGERTETEIIRVRCDRDDCARYGGWSVVHRETRVRFAPHGSGDSPFRTV</sequence>
<organism evidence="1 2">
    <name type="scientific">Gaiella occulta</name>
    <dbReference type="NCBI Taxonomy" id="1002870"/>
    <lineage>
        <taxon>Bacteria</taxon>
        <taxon>Bacillati</taxon>
        <taxon>Actinomycetota</taxon>
        <taxon>Thermoleophilia</taxon>
        <taxon>Gaiellales</taxon>
        <taxon>Gaiellaceae</taxon>
        <taxon>Gaiella</taxon>
    </lineage>
</organism>
<comment type="caution">
    <text evidence="1">The sequence shown here is derived from an EMBL/GenBank/DDBJ whole genome shotgun (WGS) entry which is preliminary data.</text>
</comment>
<dbReference type="Proteomes" id="UP000254134">
    <property type="component" value="Unassembled WGS sequence"/>
</dbReference>
<dbReference type="EMBL" id="QQZY01000003">
    <property type="protein sequence ID" value="RDI74820.1"/>
    <property type="molecule type" value="Genomic_DNA"/>
</dbReference>
<accession>A0A7M2YYJ6</accession>
<evidence type="ECO:0000313" key="1">
    <source>
        <dbReference type="EMBL" id="RDI74820.1"/>
    </source>
</evidence>
<evidence type="ECO:0000313" key="2">
    <source>
        <dbReference type="Proteomes" id="UP000254134"/>
    </source>
</evidence>
<gene>
    <name evidence="1" type="ORF">Gocc_1709</name>
</gene>
<name>A0A7M2YYJ6_9ACTN</name>
<dbReference type="RefSeq" id="WP_114796110.1">
    <property type="nucleotide sequence ID" value="NZ_QQZY01000003.1"/>
</dbReference>
<reference evidence="1 2" key="1">
    <citation type="submission" date="2018-07" db="EMBL/GenBank/DDBJ databases">
        <title>High-quality-draft genome sequence of Gaiella occulta.</title>
        <authorList>
            <person name="Severino R."/>
            <person name="Froufe H.J.C."/>
            <person name="Rainey F.A."/>
            <person name="Barroso C."/>
            <person name="Albuquerque L."/>
            <person name="Lobo-Da-Cunha A."/>
            <person name="Da Costa M.S."/>
            <person name="Egas C."/>
        </authorList>
    </citation>
    <scope>NUCLEOTIDE SEQUENCE [LARGE SCALE GENOMIC DNA]</scope>
    <source>
        <strain evidence="1 2">F2-233</strain>
    </source>
</reference>
<reference evidence="2" key="2">
    <citation type="journal article" date="2019" name="MicrobiologyOpen">
        <title>High-quality draft genome sequence of Gaiella occulta isolated from a 150 meter deep mineral water borehole and comparison with the genome sequences of other deep-branching lineages of the phylum Actinobacteria.</title>
        <authorList>
            <person name="Severino R."/>
            <person name="Froufe H.J.C."/>
            <person name="Barroso C."/>
            <person name="Albuquerque L."/>
            <person name="Lobo-da-Cunha A."/>
            <person name="da Costa M.S."/>
            <person name="Egas C."/>
        </authorList>
    </citation>
    <scope>NUCLEOTIDE SEQUENCE [LARGE SCALE GENOMIC DNA]</scope>
    <source>
        <strain evidence="2">F2-233</strain>
    </source>
</reference>
<protein>
    <submittedName>
        <fullName evidence="1">Uncharacterized protein</fullName>
    </submittedName>
</protein>
<proteinExistence type="predicted"/>
<dbReference type="AlphaFoldDB" id="A0A7M2YYJ6"/>